<feature type="region of interest" description="Disordered" evidence="1">
    <location>
        <begin position="56"/>
        <end position="78"/>
    </location>
</feature>
<dbReference type="AlphaFoldDB" id="A0A9D4EW13"/>
<feature type="compositionally biased region" description="Low complexity" evidence="1">
    <location>
        <begin position="65"/>
        <end position="78"/>
    </location>
</feature>
<sequence>MLASFMQFFISSDISSDSIPYNGITNPCIKTILTSTHFYNPRSVRATPIIHIIQPSRQSNRSEDLTTPTILPLKPLSR</sequence>
<reference evidence="2" key="1">
    <citation type="journal article" date="2019" name="bioRxiv">
        <title>The Genome of the Zebra Mussel, Dreissena polymorpha: A Resource for Invasive Species Research.</title>
        <authorList>
            <person name="McCartney M.A."/>
            <person name="Auch B."/>
            <person name="Kono T."/>
            <person name="Mallez S."/>
            <person name="Zhang Y."/>
            <person name="Obille A."/>
            <person name="Becker A."/>
            <person name="Abrahante J.E."/>
            <person name="Garbe J."/>
            <person name="Badalamenti J.P."/>
            <person name="Herman A."/>
            <person name="Mangelson H."/>
            <person name="Liachko I."/>
            <person name="Sullivan S."/>
            <person name="Sone E.D."/>
            <person name="Koren S."/>
            <person name="Silverstein K.A.T."/>
            <person name="Beckman K.B."/>
            <person name="Gohl D.M."/>
        </authorList>
    </citation>
    <scope>NUCLEOTIDE SEQUENCE</scope>
    <source>
        <strain evidence="2">Duluth1</strain>
        <tissue evidence="2">Whole animal</tissue>
    </source>
</reference>
<protein>
    <submittedName>
        <fullName evidence="2">Uncharacterized protein</fullName>
    </submittedName>
</protein>
<dbReference type="EMBL" id="JAIWYP010000008">
    <property type="protein sequence ID" value="KAH3786764.1"/>
    <property type="molecule type" value="Genomic_DNA"/>
</dbReference>
<reference evidence="2" key="2">
    <citation type="submission" date="2020-11" db="EMBL/GenBank/DDBJ databases">
        <authorList>
            <person name="McCartney M.A."/>
            <person name="Auch B."/>
            <person name="Kono T."/>
            <person name="Mallez S."/>
            <person name="Becker A."/>
            <person name="Gohl D.M."/>
            <person name="Silverstein K.A.T."/>
            <person name="Koren S."/>
            <person name="Bechman K.B."/>
            <person name="Herman A."/>
            <person name="Abrahante J.E."/>
            <person name="Garbe J."/>
        </authorList>
    </citation>
    <scope>NUCLEOTIDE SEQUENCE</scope>
    <source>
        <strain evidence="2">Duluth1</strain>
        <tissue evidence="2">Whole animal</tissue>
    </source>
</reference>
<gene>
    <name evidence="2" type="ORF">DPMN_164873</name>
</gene>
<dbReference type="Proteomes" id="UP000828390">
    <property type="component" value="Unassembled WGS sequence"/>
</dbReference>
<accession>A0A9D4EW13</accession>
<comment type="caution">
    <text evidence="2">The sequence shown here is derived from an EMBL/GenBank/DDBJ whole genome shotgun (WGS) entry which is preliminary data.</text>
</comment>
<organism evidence="2 3">
    <name type="scientific">Dreissena polymorpha</name>
    <name type="common">Zebra mussel</name>
    <name type="synonym">Mytilus polymorpha</name>
    <dbReference type="NCBI Taxonomy" id="45954"/>
    <lineage>
        <taxon>Eukaryota</taxon>
        <taxon>Metazoa</taxon>
        <taxon>Spiralia</taxon>
        <taxon>Lophotrochozoa</taxon>
        <taxon>Mollusca</taxon>
        <taxon>Bivalvia</taxon>
        <taxon>Autobranchia</taxon>
        <taxon>Heteroconchia</taxon>
        <taxon>Euheterodonta</taxon>
        <taxon>Imparidentia</taxon>
        <taxon>Neoheterodontei</taxon>
        <taxon>Myida</taxon>
        <taxon>Dreissenoidea</taxon>
        <taxon>Dreissenidae</taxon>
        <taxon>Dreissena</taxon>
    </lineage>
</organism>
<evidence type="ECO:0000313" key="2">
    <source>
        <dbReference type="EMBL" id="KAH3786764.1"/>
    </source>
</evidence>
<evidence type="ECO:0000313" key="3">
    <source>
        <dbReference type="Proteomes" id="UP000828390"/>
    </source>
</evidence>
<keyword evidence="3" id="KW-1185">Reference proteome</keyword>
<name>A0A9D4EW13_DREPO</name>
<evidence type="ECO:0000256" key="1">
    <source>
        <dbReference type="SAM" id="MobiDB-lite"/>
    </source>
</evidence>
<proteinExistence type="predicted"/>